<evidence type="ECO:0008006" key="3">
    <source>
        <dbReference type="Google" id="ProtNLM"/>
    </source>
</evidence>
<keyword evidence="2" id="KW-1185">Reference proteome</keyword>
<accession>A0ABU1ASV4</accession>
<evidence type="ECO:0000313" key="1">
    <source>
        <dbReference type="EMBL" id="MDQ8206225.1"/>
    </source>
</evidence>
<reference evidence="1 2" key="1">
    <citation type="submission" date="2023-04" db="EMBL/GenBank/DDBJ databases">
        <title>A novel bacteria isolated from coastal sediment.</title>
        <authorList>
            <person name="Liu X.-J."/>
            <person name="Du Z.-J."/>
        </authorList>
    </citation>
    <scope>NUCLEOTIDE SEQUENCE [LARGE SCALE GENOMIC DNA]</scope>
    <source>
        <strain evidence="1 2">SDUM461003</strain>
    </source>
</reference>
<protein>
    <recommendedName>
        <fullName evidence="3">Phage tail tape measure protein domain-containing protein</fullName>
    </recommendedName>
</protein>
<dbReference type="RefSeq" id="WP_308948239.1">
    <property type="nucleotide sequence ID" value="NZ_JARXHW010000002.1"/>
</dbReference>
<name>A0ABU1ASV4_9BACT</name>
<evidence type="ECO:0000313" key="2">
    <source>
        <dbReference type="Proteomes" id="UP001225316"/>
    </source>
</evidence>
<comment type="caution">
    <text evidence="1">The sequence shown here is derived from an EMBL/GenBank/DDBJ whole genome shotgun (WGS) entry which is preliminary data.</text>
</comment>
<gene>
    <name evidence="1" type="ORF">QEH52_01795</name>
</gene>
<dbReference type="EMBL" id="JARXHW010000002">
    <property type="protein sequence ID" value="MDQ8206225.1"/>
    <property type="molecule type" value="Genomic_DNA"/>
</dbReference>
<organism evidence="1 2">
    <name type="scientific">Thalassobacterium maritimum</name>
    <dbReference type="NCBI Taxonomy" id="3041265"/>
    <lineage>
        <taxon>Bacteria</taxon>
        <taxon>Pseudomonadati</taxon>
        <taxon>Verrucomicrobiota</taxon>
        <taxon>Opitutia</taxon>
        <taxon>Puniceicoccales</taxon>
        <taxon>Coraliomargaritaceae</taxon>
        <taxon>Thalassobacterium</taxon>
    </lineage>
</organism>
<proteinExistence type="predicted"/>
<sequence>MAGIKIPVGTDNTGLTAGVAAAQKKLTSFKGYAISTFAAIGAASGLKAMFTGIAEKMDRIGKVARGGLGVEFLQKLYRGSELAGTSFESSVKAIRMFVKEIRSADGPTAEIAAMLRALGLSLEDLEKLDAEQLFVTISSSIGNLADETDQTAAVTGLLGTRYADLLPLIQDIAHRGLPDMATASADTIDEIQDMNDSLTILGDEMSTRFAPLLSFIAKLLRSFLAYLGLVGEGWGTVMSLVIGTAGRLKQVLEGVFELDRNKIRTALDGAREELAYFVADVKKTIGEGITDIKAPWQDRPTVQTTGDGQLGPVTDPDDVIGDEGRAAIEAYNSQARDRQQARVDAREQSFIDQATPLAERYKELRESMQDRQAAFNDPASITASSMRRIGGGGGVAAPNEERILRVNEQQLAEMKALRQAVIALGLKTGVSVPFN</sequence>
<dbReference type="Proteomes" id="UP001225316">
    <property type="component" value="Unassembled WGS sequence"/>
</dbReference>